<accession>A0A9P0H607</accession>
<evidence type="ECO:0000313" key="1">
    <source>
        <dbReference type="EMBL" id="CAH1396110.1"/>
    </source>
</evidence>
<gene>
    <name evidence="1" type="ORF">NEZAVI_LOCUS6245</name>
</gene>
<organism evidence="1 2">
    <name type="scientific">Nezara viridula</name>
    <name type="common">Southern green stink bug</name>
    <name type="synonym">Cimex viridulus</name>
    <dbReference type="NCBI Taxonomy" id="85310"/>
    <lineage>
        <taxon>Eukaryota</taxon>
        <taxon>Metazoa</taxon>
        <taxon>Ecdysozoa</taxon>
        <taxon>Arthropoda</taxon>
        <taxon>Hexapoda</taxon>
        <taxon>Insecta</taxon>
        <taxon>Pterygota</taxon>
        <taxon>Neoptera</taxon>
        <taxon>Paraneoptera</taxon>
        <taxon>Hemiptera</taxon>
        <taxon>Heteroptera</taxon>
        <taxon>Panheteroptera</taxon>
        <taxon>Pentatomomorpha</taxon>
        <taxon>Pentatomoidea</taxon>
        <taxon>Pentatomidae</taxon>
        <taxon>Pentatominae</taxon>
        <taxon>Nezara</taxon>
    </lineage>
</organism>
<dbReference type="Proteomes" id="UP001152798">
    <property type="component" value="Chromosome 3"/>
</dbReference>
<dbReference type="EMBL" id="OV725079">
    <property type="protein sequence ID" value="CAH1396110.1"/>
    <property type="molecule type" value="Genomic_DNA"/>
</dbReference>
<keyword evidence="2" id="KW-1185">Reference proteome</keyword>
<sequence>MPQSDLNHTQNIGTQSNSLNYSTHQIDLLARVLKKFLESTHQKSNCGINLPMWAQCRVECTSLGFDAVKSLNELVCRDSQRSIGFMMEP</sequence>
<name>A0A9P0H607_NEZVI</name>
<proteinExistence type="predicted"/>
<dbReference type="AlphaFoldDB" id="A0A9P0H607"/>
<evidence type="ECO:0000313" key="2">
    <source>
        <dbReference type="Proteomes" id="UP001152798"/>
    </source>
</evidence>
<protein>
    <submittedName>
        <fullName evidence="1">Uncharacterized protein</fullName>
    </submittedName>
</protein>
<reference evidence="1" key="1">
    <citation type="submission" date="2022-01" db="EMBL/GenBank/DDBJ databases">
        <authorList>
            <person name="King R."/>
        </authorList>
    </citation>
    <scope>NUCLEOTIDE SEQUENCE</scope>
</reference>